<gene>
    <name evidence="2" type="ORF">V9T40_000238</name>
</gene>
<organism evidence="2 3">
    <name type="scientific">Parthenolecanium corni</name>
    <dbReference type="NCBI Taxonomy" id="536013"/>
    <lineage>
        <taxon>Eukaryota</taxon>
        <taxon>Metazoa</taxon>
        <taxon>Ecdysozoa</taxon>
        <taxon>Arthropoda</taxon>
        <taxon>Hexapoda</taxon>
        <taxon>Insecta</taxon>
        <taxon>Pterygota</taxon>
        <taxon>Neoptera</taxon>
        <taxon>Paraneoptera</taxon>
        <taxon>Hemiptera</taxon>
        <taxon>Sternorrhyncha</taxon>
        <taxon>Coccoidea</taxon>
        <taxon>Coccidae</taxon>
        <taxon>Parthenolecanium</taxon>
    </lineage>
</organism>
<dbReference type="AlphaFoldDB" id="A0AAN9TCJ3"/>
<accession>A0AAN9TCJ3</accession>
<comment type="caution">
    <text evidence="2">The sequence shown here is derived from an EMBL/GenBank/DDBJ whole genome shotgun (WGS) entry which is preliminary data.</text>
</comment>
<keyword evidence="1" id="KW-0812">Transmembrane</keyword>
<dbReference type="PANTHER" id="PTHR15256:SF6">
    <property type="entry name" value="INTEGRAL MEMBRANE PROTEIN DGCR2_IDD"/>
    <property type="match status" value="1"/>
</dbReference>
<dbReference type="PANTHER" id="PTHR15256">
    <property type="entry name" value="INTEGRAL MEMBRANE PROTEIN DGCR2/IDD"/>
    <property type="match status" value="1"/>
</dbReference>
<evidence type="ECO:0000313" key="3">
    <source>
        <dbReference type="Proteomes" id="UP001367676"/>
    </source>
</evidence>
<dbReference type="InterPro" id="IPR042378">
    <property type="entry name" value="IDD"/>
</dbReference>
<dbReference type="Proteomes" id="UP001367676">
    <property type="component" value="Unassembled WGS sequence"/>
</dbReference>
<reference evidence="2 3" key="1">
    <citation type="submission" date="2024-03" db="EMBL/GenBank/DDBJ databases">
        <title>Adaptation during the transition from Ophiocordyceps entomopathogen to insect associate is accompanied by gene loss and intensified selection.</title>
        <authorList>
            <person name="Ward C.M."/>
            <person name="Onetto C.A."/>
            <person name="Borneman A.R."/>
        </authorList>
    </citation>
    <scope>NUCLEOTIDE SEQUENCE [LARGE SCALE GENOMIC DNA]</scope>
    <source>
        <strain evidence="2">AWRI1</strain>
        <tissue evidence="2">Single Adult Female</tissue>
    </source>
</reference>
<dbReference type="EMBL" id="JBBCAQ010000034">
    <property type="protein sequence ID" value="KAK7579609.1"/>
    <property type="molecule type" value="Genomic_DNA"/>
</dbReference>
<evidence type="ECO:0000313" key="2">
    <source>
        <dbReference type="EMBL" id="KAK7579609.1"/>
    </source>
</evidence>
<name>A0AAN9TCJ3_9HEMI</name>
<evidence type="ECO:0008006" key="4">
    <source>
        <dbReference type="Google" id="ProtNLM"/>
    </source>
</evidence>
<keyword evidence="1" id="KW-0472">Membrane</keyword>
<dbReference type="GO" id="GO:0016020">
    <property type="term" value="C:membrane"/>
    <property type="evidence" value="ECO:0007669"/>
    <property type="project" value="TreeGrafter"/>
</dbReference>
<protein>
    <recommendedName>
        <fullName evidence="4">Integral membrane protein DGCR2/IDD</fullName>
    </recommendedName>
</protein>
<keyword evidence="3" id="KW-1185">Reference proteome</keyword>
<sequence length="230" mass="25373">MLEIPNTRRNTVQCGAVRCGAVRCGAVRWGGVGVCDVGAGAVLPLRRAYVASRRSPRFAIWLRQQPSLGQDEYRTVLYARIAVVNLRMQLPVCDCARIDDGEQNCTDFEGVNILHGLLYVPGPDVCSSCVCYHGSPMWCKTIFCPGPPTKCDKYVNGVYCCDFICLDDPPKPLMKRRGRSGAASWNVCARSRRSNLLSLAFVFAFAFAFALVAQMPIPFPFPFPSTTFLS</sequence>
<proteinExistence type="predicted"/>
<evidence type="ECO:0000256" key="1">
    <source>
        <dbReference type="SAM" id="Phobius"/>
    </source>
</evidence>
<feature type="transmembrane region" description="Helical" evidence="1">
    <location>
        <begin position="196"/>
        <end position="217"/>
    </location>
</feature>
<keyword evidence="1" id="KW-1133">Transmembrane helix</keyword>